<sequence>MEAHPRTSATRLPPLAVPEIMTTAGLHELGHDAAAIRRKVRAGELVRLRRGHYAAPALGAAERERCRVLAVLEAQGGSPVVSHATAARAWGLPVRRAATTDVHLLVAGQSRSKRRGGVHLHGGRLAADEVTVHQGMPLTTLARTVIDMARSEDPGWALAAADAALHTGLVDRTQLDEQLVRQAGVRGSAHARAVVRMADARVESPGESLCRAALRQHGVPDPVLQQSLHDDAGFVGRVDFWWPQQRVVLEFDGREKYFANARPGLSPSDVLWAEKRREDRLRALGCTVVRCTWDEVLHHPEQVAERVLRALASVA</sequence>
<organism evidence="1 2">
    <name type="scientific">Luteococcus peritonei</name>
    <dbReference type="NCBI Taxonomy" id="88874"/>
    <lineage>
        <taxon>Bacteria</taxon>
        <taxon>Bacillati</taxon>
        <taxon>Actinomycetota</taxon>
        <taxon>Actinomycetes</taxon>
        <taxon>Propionibacteriales</taxon>
        <taxon>Propionibacteriaceae</taxon>
        <taxon>Luteococcus</taxon>
    </lineage>
</organism>
<dbReference type="InterPro" id="IPR011335">
    <property type="entry name" value="Restrct_endonuc-II-like"/>
</dbReference>
<reference evidence="2" key="1">
    <citation type="journal article" date="2019" name="Int. J. Syst. Evol. Microbiol.">
        <title>The Global Catalogue of Microorganisms (GCM) 10K type strain sequencing project: providing services to taxonomists for standard genome sequencing and annotation.</title>
        <authorList>
            <consortium name="The Broad Institute Genomics Platform"/>
            <consortium name="The Broad Institute Genome Sequencing Center for Infectious Disease"/>
            <person name="Wu L."/>
            <person name="Ma J."/>
        </authorList>
    </citation>
    <scope>NUCLEOTIDE SEQUENCE [LARGE SCALE GENOMIC DNA]</scope>
    <source>
        <strain evidence="2">CAIM 431</strain>
    </source>
</reference>
<dbReference type="Proteomes" id="UP001597326">
    <property type="component" value="Unassembled WGS sequence"/>
</dbReference>
<dbReference type="RefSeq" id="WP_343872487.1">
    <property type="nucleotide sequence ID" value="NZ_BAAAIX010000008.1"/>
</dbReference>
<gene>
    <name evidence="1" type="ORF">ACFSCS_04615</name>
</gene>
<evidence type="ECO:0000313" key="2">
    <source>
        <dbReference type="Proteomes" id="UP001597326"/>
    </source>
</evidence>
<name>A0ABW4RVN5_9ACTN</name>
<comment type="caution">
    <text evidence="1">The sequence shown here is derived from an EMBL/GenBank/DDBJ whole genome shotgun (WGS) entry which is preliminary data.</text>
</comment>
<keyword evidence="2" id="KW-1185">Reference proteome</keyword>
<accession>A0ABW4RVN5</accession>
<dbReference type="EMBL" id="JBHUFZ010000010">
    <property type="protein sequence ID" value="MFD1889473.1"/>
    <property type="molecule type" value="Genomic_DNA"/>
</dbReference>
<proteinExistence type="predicted"/>
<dbReference type="SUPFAM" id="SSF52980">
    <property type="entry name" value="Restriction endonuclease-like"/>
    <property type="match status" value="1"/>
</dbReference>
<protein>
    <submittedName>
        <fullName evidence="1">Type IV toxin-antitoxin system AbiEi family antitoxin domain-containing protein</fullName>
    </submittedName>
</protein>
<evidence type="ECO:0000313" key="1">
    <source>
        <dbReference type="EMBL" id="MFD1889473.1"/>
    </source>
</evidence>